<name>A0ABU3TNX2_9BACT</name>
<dbReference type="SUPFAM" id="SSF51182">
    <property type="entry name" value="RmlC-like cupins"/>
    <property type="match status" value="1"/>
</dbReference>
<accession>A0ABU3TNX2</accession>
<dbReference type="Proteomes" id="UP001249959">
    <property type="component" value="Unassembled WGS sequence"/>
</dbReference>
<evidence type="ECO:0008006" key="3">
    <source>
        <dbReference type="Google" id="ProtNLM"/>
    </source>
</evidence>
<keyword evidence="2" id="KW-1185">Reference proteome</keyword>
<protein>
    <recommendedName>
        <fullName evidence="3">Cupin domain-containing protein</fullName>
    </recommendedName>
</protein>
<evidence type="ECO:0000313" key="2">
    <source>
        <dbReference type="Proteomes" id="UP001249959"/>
    </source>
</evidence>
<sequence length="106" mass="11920">MKKQQLANMLGGWFIGDFEPSLLPSSDFEVAVKYYDAGDFEASHVHKIAKEFTVIVEGEVKMNNQIYKSGDIVQIEPGEFTDFEALTKTITVVVKTPSVKNDKYLL</sequence>
<gene>
    <name evidence="1" type="ORF">PQG45_00795</name>
</gene>
<dbReference type="EMBL" id="JAVNWW010000001">
    <property type="protein sequence ID" value="MDU0807565.1"/>
    <property type="molecule type" value="Genomic_DNA"/>
</dbReference>
<dbReference type="InterPro" id="IPR011051">
    <property type="entry name" value="RmlC_Cupin_sf"/>
</dbReference>
<reference evidence="1 2" key="1">
    <citation type="submission" date="2023-09" db="EMBL/GenBank/DDBJ databases">
        <title>Aquirufa genomes.</title>
        <authorList>
            <person name="Pitt A."/>
        </authorList>
    </citation>
    <scope>NUCLEOTIDE SEQUENCE [LARGE SCALE GENOMIC DNA]</scope>
    <source>
        <strain evidence="1 2">LEOWEIH-7C</strain>
    </source>
</reference>
<organism evidence="1 2">
    <name type="scientific">Aquirufa regiilacus</name>
    <dbReference type="NCBI Taxonomy" id="3024868"/>
    <lineage>
        <taxon>Bacteria</taxon>
        <taxon>Pseudomonadati</taxon>
        <taxon>Bacteroidota</taxon>
        <taxon>Cytophagia</taxon>
        <taxon>Cytophagales</taxon>
        <taxon>Flectobacillaceae</taxon>
        <taxon>Aquirufa</taxon>
    </lineage>
</organism>
<comment type="caution">
    <text evidence="1">The sequence shown here is derived from an EMBL/GenBank/DDBJ whole genome shotgun (WGS) entry which is preliminary data.</text>
</comment>
<proteinExistence type="predicted"/>
<dbReference type="Gene3D" id="2.60.120.10">
    <property type="entry name" value="Jelly Rolls"/>
    <property type="match status" value="1"/>
</dbReference>
<dbReference type="RefSeq" id="WP_316070104.1">
    <property type="nucleotide sequence ID" value="NZ_JAVNWW010000001.1"/>
</dbReference>
<dbReference type="InterPro" id="IPR014710">
    <property type="entry name" value="RmlC-like_jellyroll"/>
</dbReference>
<evidence type="ECO:0000313" key="1">
    <source>
        <dbReference type="EMBL" id="MDU0807565.1"/>
    </source>
</evidence>